<dbReference type="FunFam" id="3.30.160.60:FF:000862">
    <property type="entry name" value="zinc finger protein 697"/>
    <property type="match status" value="1"/>
</dbReference>
<keyword evidence="3" id="KW-0479">Metal-binding</keyword>
<feature type="compositionally biased region" description="Basic and acidic residues" evidence="12">
    <location>
        <begin position="159"/>
        <end position="180"/>
    </location>
</feature>
<feature type="domain" description="SCAN box" evidence="14">
    <location>
        <begin position="34"/>
        <end position="96"/>
    </location>
</feature>
<evidence type="ECO:0000256" key="4">
    <source>
        <dbReference type="ARBA" id="ARBA00022737"/>
    </source>
</evidence>
<keyword evidence="5 11" id="KW-0863">Zinc-finger</keyword>
<dbReference type="Pfam" id="PF00096">
    <property type="entry name" value="zf-C2H2"/>
    <property type="match status" value="3"/>
</dbReference>
<evidence type="ECO:0000259" key="13">
    <source>
        <dbReference type="PROSITE" id="PS50157"/>
    </source>
</evidence>
<keyword evidence="9" id="KW-0804">Transcription</keyword>
<dbReference type="GeneID" id="105025788"/>
<keyword evidence="10" id="KW-0539">Nucleus</keyword>
<dbReference type="InterPro" id="IPR003309">
    <property type="entry name" value="SCAN_dom"/>
</dbReference>
<dbReference type="Ensembl" id="ENSELUT00000014355.3">
    <property type="protein sequence ID" value="ENSELUP00000003240.2"/>
    <property type="gene ID" value="ENSELUG00000004485.3"/>
</dbReference>
<dbReference type="FunFam" id="3.30.160.60:FF:000446">
    <property type="entry name" value="Zinc finger protein"/>
    <property type="match status" value="1"/>
</dbReference>
<feature type="domain" description="C2H2-type" evidence="13">
    <location>
        <begin position="338"/>
        <end position="365"/>
    </location>
</feature>
<evidence type="ECO:0000256" key="6">
    <source>
        <dbReference type="ARBA" id="ARBA00022833"/>
    </source>
</evidence>
<name>A0A3P8XF72_ESOLU</name>
<dbReference type="FunFam" id="3.30.160.60:FF:000275">
    <property type="entry name" value="zinc finger protein 90 homolog"/>
    <property type="match status" value="1"/>
</dbReference>
<dbReference type="InterPro" id="IPR013087">
    <property type="entry name" value="Znf_C2H2_type"/>
</dbReference>
<dbReference type="OMA" id="NCDQENP"/>
<dbReference type="PROSITE" id="PS00028">
    <property type="entry name" value="ZINC_FINGER_C2H2_1"/>
    <property type="match status" value="3"/>
</dbReference>
<feature type="compositionally biased region" description="Polar residues" evidence="12">
    <location>
        <begin position="141"/>
        <end position="158"/>
    </location>
</feature>
<evidence type="ECO:0000256" key="3">
    <source>
        <dbReference type="ARBA" id="ARBA00022723"/>
    </source>
</evidence>
<dbReference type="PROSITE" id="PS50804">
    <property type="entry name" value="SCAN_BOX"/>
    <property type="match status" value="1"/>
</dbReference>
<evidence type="ECO:0000256" key="9">
    <source>
        <dbReference type="ARBA" id="ARBA00023163"/>
    </source>
</evidence>
<dbReference type="KEGG" id="els:105025788"/>
<comment type="similarity">
    <text evidence="2">Belongs to the krueppel C2H2-type zinc-finger protein family.</text>
</comment>
<dbReference type="GO" id="GO:0000978">
    <property type="term" value="F:RNA polymerase II cis-regulatory region sequence-specific DNA binding"/>
    <property type="evidence" value="ECO:0007669"/>
    <property type="project" value="TreeGrafter"/>
</dbReference>
<feature type="domain" description="C2H2-type" evidence="13">
    <location>
        <begin position="282"/>
        <end position="309"/>
    </location>
</feature>
<reference evidence="15" key="3">
    <citation type="submission" date="2025-08" db="UniProtKB">
        <authorList>
            <consortium name="Ensembl"/>
        </authorList>
    </citation>
    <scope>IDENTIFICATION</scope>
</reference>
<dbReference type="GO" id="GO:0000981">
    <property type="term" value="F:DNA-binding transcription factor activity, RNA polymerase II-specific"/>
    <property type="evidence" value="ECO:0007669"/>
    <property type="project" value="TreeGrafter"/>
</dbReference>
<feature type="region of interest" description="Disordered" evidence="12">
    <location>
        <begin position="85"/>
        <end position="115"/>
    </location>
</feature>
<reference evidence="15" key="4">
    <citation type="submission" date="2025-09" db="UniProtKB">
        <authorList>
            <consortium name="Ensembl"/>
        </authorList>
    </citation>
    <scope>IDENTIFICATION</scope>
</reference>
<feature type="domain" description="C2H2-type" evidence="13">
    <location>
        <begin position="310"/>
        <end position="337"/>
    </location>
</feature>
<dbReference type="Proteomes" id="UP000265140">
    <property type="component" value="Chromosome 4"/>
</dbReference>
<evidence type="ECO:0000256" key="11">
    <source>
        <dbReference type="PROSITE-ProRule" id="PRU00042"/>
    </source>
</evidence>
<evidence type="ECO:0000256" key="1">
    <source>
        <dbReference type="ARBA" id="ARBA00004123"/>
    </source>
</evidence>
<keyword evidence="6" id="KW-0862">Zinc</keyword>
<accession>A0A3P8XF72</accession>
<sequence length="393" mass="44999">MSKLQLLNVYVTQRLNAAATEITIAVETTVAELHEEISRSKEEINRLRELLNLNLNPKIKLQKSDCQQLTLPRCEKVVPHEQQHCVQEWSPKPGPEDPYPTPIKEEEEERRISQDEEQLQSHFDIEDSIFTPPCVRKNCDQENPSHPTHGNTPQTVTYSERERLPTNTEEEIKTEPEKEDYRASQLTVYVESLCEVNPDCSAALSENKESENVVQIGGLTSGLKSKRKLKYNGESFHTSAGGRTDTENMIDHLQTPTEKNHSCHVGDNFFSRKRCHTGEKPHFCNACDKCFSIKGTLPRHSVIHPEKISFRCQECGKFFTQKSSLSNHMLIHRGLKPYQCKICGKCFTQTGSLSRHMRAHTGEKPHQCQECGKRFTQRVNLSSHMKIHRGAKR</sequence>
<dbReference type="PANTHER" id="PTHR24388">
    <property type="entry name" value="ZINC FINGER PROTEIN"/>
    <property type="match status" value="1"/>
</dbReference>
<comment type="subcellular location">
    <subcellularLocation>
        <location evidence="1">Nucleus</location>
    </subcellularLocation>
</comment>
<evidence type="ECO:0000259" key="14">
    <source>
        <dbReference type="PROSITE" id="PS50804"/>
    </source>
</evidence>
<evidence type="ECO:0000256" key="12">
    <source>
        <dbReference type="SAM" id="MobiDB-lite"/>
    </source>
</evidence>
<dbReference type="PROSITE" id="PS50157">
    <property type="entry name" value="ZINC_FINGER_C2H2_2"/>
    <property type="match status" value="4"/>
</dbReference>
<proteinExistence type="inferred from homology"/>
<evidence type="ECO:0000256" key="8">
    <source>
        <dbReference type="ARBA" id="ARBA00023125"/>
    </source>
</evidence>
<dbReference type="Bgee" id="ENSELUG00000004485">
    <property type="expression patterns" value="Expressed in ovary and 14 other cell types or tissues"/>
</dbReference>
<dbReference type="InterPro" id="IPR050527">
    <property type="entry name" value="Snail/Krueppel_Znf"/>
</dbReference>
<dbReference type="AlphaFoldDB" id="A0A3P8XF72"/>
<feature type="domain" description="C2H2-type" evidence="13">
    <location>
        <begin position="366"/>
        <end position="393"/>
    </location>
</feature>
<dbReference type="InterPro" id="IPR036236">
    <property type="entry name" value="Znf_C2H2_sf"/>
</dbReference>
<dbReference type="GO" id="GO:0008270">
    <property type="term" value="F:zinc ion binding"/>
    <property type="evidence" value="ECO:0007669"/>
    <property type="project" value="UniProtKB-KW"/>
</dbReference>
<feature type="compositionally biased region" description="Pro residues" evidence="12">
    <location>
        <begin position="92"/>
        <end position="101"/>
    </location>
</feature>
<evidence type="ECO:0000256" key="5">
    <source>
        <dbReference type="ARBA" id="ARBA00022771"/>
    </source>
</evidence>
<evidence type="ECO:0000256" key="10">
    <source>
        <dbReference type="ARBA" id="ARBA00023242"/>
    </source>
</evidence>
<keyword evidence="4" id="KW-0677">Repeat</keyword>
<evidence type="ECO:0000256" key="2">
    <source>
        <dbReference type="ARBA" id="ARBA00006991"/>
    </source>
</evidence>
<reference evidence="16" key="1">
    <citation type="journal article" date="2014" name="PLoS ONE">
        <title>The genome and linkage map of the northern pike (Esox lucius): conserved synteny revealed between the salmonid sister group and the Neoteleostei.</title>
        <authorList>
            <person name="Rondeau E.B."/>
            <person name="Minkley D.R."/>
            <person name="Leong J.S."/>
            <person name="Messmer A.M."/>
            <person name="Jantzen J.R."/>
            <person name="von Schalburg K.R."/>
            <person name="Lemon C."/>
            <person name="Bird N.H."/>
            <person name="Koop B.F."/>
        </authorList>
    </citation>
    <scope>NUCLEOTIDE SEQUENCE</scope>
</reference>
<feature type="region of interest" description="Disordered" evidence="12">
    <location>
        <begin position="140"/>
        <end position="180"/>
    </location>
</feature>
<dbReference type="OrthoDB" id="654211at2759"/>
<evidence type="ECO:0000313" key="15">
    <source>
        <dbReference type="Ensembl" id="ENSELUP00000003240.2"/>
    </source>
</evidence>
<keyword evidence="8" id="KW-0238">DNA-binding</keyword>
<dbReference type="InParanoid" id="A0A3P8XF72"/>
<dbReference type="RefSeq" id="XP_010895055.2">
    <property type="nucleotide sequence ID" value="XM_010896753.3"/>
</dbReference>
<dbReference type="GO" id="GO:0005634">
    <property type="term" value="C:nucleus"/>
    <property type="evidence" value="ECO:0007669"/>
    <property type="project" value="UniProtKB-SubCell"/>
</dbReference>
<evidence type="ECO:0000313" key="16">
    <source>
        <dbReference type="Proteomes" id="UP000265140"/>
    </source>
</evidence>
<dbReference type="Gene3D" id="3.30.160.60">
    <property type="entry name" value="Classic Zinc Finger"/>
    <property type="match status" value="4"/>
</dbReference>
<keyword evidence="16" id="KW-1185">Reference proteome</keyword>
<protein>
    <submittedName>
        <fullName evidence="15">Uncharacterized protein</fullName>
    </submittedName>
</protein>
<dbReference type="FunFam" id="3.30.160.60:FF:001498">
    <property type="entry name" value="Zinc finger protein 404"/>
    <property type="match status" value="1"/>
</dbReference>
<dbReference type="SUPFAM" id="SSF57667">
    <property type="entry name" value="beta-beta-alpha zinc fingers"/>
    <property type="match status" value="2"/>
</dbReference>
<keyword evidence="7" id="KW-0805">Transcription regulation</keyword>
<dbReference type="SMART" id="SM00355">
    <property type="entry name" value="ZnF_C2H2"/>
    <property type="match status" value="4"/>
</dbReference>
<organism evidence="15 16">
    <name type="scientific">Esox lucius</name>
    <name type="common">Northern pike</name>
    <dbReference type="NCBI Taxonomy" id="8010"/>
    <lineage>
        <taxon>Eukaryota</taxon>
        <taxon>Metazoa</taxon>
        <taxon>Chordata</taxon>
        <taxon>Craniata</taxon>
        <taxon>Vertebrata</taxon>
        <taxon>Euteleostomi</taxon>
        <taxon>Actinopterygii</taxon>
        <taxon>Neopterygii</taxon>
        <taxon>Teleostei</taxon>
        <taxon>Protacanthopterygii</taxon>
        <taxon>Esociformes</taxon>
        <taxon>Esocidae</taxon>
        <taxon>Esox</taxon>
    </lineage>
</organism>
<dbReference type="GeneTree" id="ENSGT01150000286958"/>
<dbReference type="PANTHER" id="PTHR24388:SF54">
    <property type="entry name" value="PROTEIN ESCARGOT"/>
    <property type="match status" value="1"/>
</dbReference>
<reference evidence="15" key="2">
    <citation type="submission" date="2020-02" db="EMBL/GenBank/DDBJ databases">
        <title>Esox lucius (northern pike) genome, fEsoLuc1, primary haplotype.</title>
        <authorList>
            <person name="Myers G."/>
            <person name="Karagic N."/>
            <person name="Meyer A."/>
            <person name="Pippel M."/>
            <person name="Reichard M."/>
            <person name="Winkler S."/>
            <person name="Tracey A."/>
            <person name="Sims Y."/>
            <person name="Howe K."/>
            <person name="Rhie A."/>
            <person name="Formenti G."/>
            <person name="Durbin R."/>
            <person name="Fedrigo O."/>
            <person name="Jarvis E.D."/>
        </authorList>
    </citation>
    <scope>NUCLEOTIDE SEQUENCE [LARGE SCALE GENOMIC DNA]</scope>
</reference>
<evidence type="ECO:0000256" key="7">
    <source>
        <dbReference type="ARBA" id="ARBA00023015"/>
    </source>
</evidence>